<accession>A0ABS4RL23</accession>
<dbReference type="PANTHER" id="PTHR47962">
    <property type="entry name" value="ATP-DEPENDENT HELICASE LHR-RELATED-RELATED"/>
    <property type="match status" value="1"/>
</dbReference>
<dbReference type="EMBL" id="JAGIKZ010000035">
    <property type="protein sequence ID" value="MBP2243131.1"/>
    <property type="molecule type" value="Genomic_DNA"/>
</dbReference>
<dbReference type="Proteomes" id="UP001519293">
    <property type="component" value="Unassembled WGS sequence"/>
</dbReference>
<dbReference type="PANTHER" id="PTHR47962:SF7">
    <property type="entry name" value="MITOCHONDRIAL ATP-DEPENDENT HELICASE IRC3-RELATED"/>
    <property type="match status" value="1"/>
</dbReference>
<sequence length="271" mass="31095">MIEKEYVEVIKNSDELIVGLEGERILRSKDFYSVFMTSDEYEVMDGAKKIGRLDKAFIINIGDNIILGGRLWGIKDIDFDRSKVYVTKAVSGKKPTYTGSPGGIHKKIGEKMMEILCSKKEFHYINDVAMATLNDVRRKYLWNGITADHRCIWVDKNEGIFDTYTGTTITKTLVWMLRYFGVDAKIRDGVGRITILNPDGILSILQKMQEKEWTAEDLLPYVEEKEFFNSKYAAFIDESLHVKMHVGKEVDIEGAVGYLQKYEFKSVDLIL</sequence>
<reference evidence="1 2" key="1">
    <citation type="submission" date="2021-03" db="EMBL/GenBank/DDBJ databases">
        <title>Genomic Encyclopedia of Type Strains, Phase IV (KMG-IV): sequencing the most valuable type-strain genomes for metagenomic binning, comparative biology and taxonomic classification.</title>
        <authorList>
            <person name="Goeker M."/>
        </authorList>
    </citation>
    <scope>NUCLEOTIDE SEQUENCE [LARGE SCALE GENOMIC DNA]</scope>
    <source>
        <strain evidence="1 2">DSM 26675</strain>
    </source>
</reference>
<evidence type="ECO:0000313" key="2">
    <source>
        <dbReference type="Proteomes" id="UP001519293"/>
    </source>
</evidence>
<gene>
    <name evidence="1" type="ORF">J2Z40_003719</name>
</gene>
<evidence type="ECO:0000313" key="1">
    <source>
        <dbReference type="EMBL" id="MBP2243131.1"/>
    </source>
</evidence>
<comment type="caution">
    <text evidence="1">The sequence shown here is derived from an EMBL/GenBank/DDBJ whole genome shotgun (WGS) entry which is preliminary data.</text>
</comment>
<protein>
    <submittedName>
        <fullName evidence="1">Uncharacterized protein</fullName>
    </submittedName>
</protein>
<keyword evidence="2" id="KW-1185">Reference proteome</keyword>
<name>A0ABS4RL23_9BACI</name>
<dbReference type="InterPro" id="IPR052511">
    <property type="entry name" value="ATP-dep_Helicase"/>
</dbReference>
<dbReference type="RefSeq" id="WP_066392248.1">
    <property type="nucleotide sequence ID" value="NZ_JAGIKZ010000035.1"/>
</dbReference>
<organism evidence="1 2">
    <name type="scientific">Cytobacillus eiseniae</name>
    <dbReference type="NCBI Taxonomy" id="762947"/>
    <lineage>
        <taxon>Bacteria</taxon>
        <taxon>Bacillati</taxon>
        <taxon>Bacillota</taxon>
        <taxon>Bacilli</taxon>
        <taxon>Bacillales</taxon>
        <taxon>Bacillaceae</taxon>
        <taxon>Cytobacillus</taxon>
    </lineage>
</organism>
<proteinExistence type="predicted"/>